<reference evidence="2 3" key="1">
    <citation type="submission" date="2006-03" db="EMBL/GenBank/DDBJ databases">
        <authorList>
            <person name="Pinhassi J."/>
            <person name="Pedros-Alio C."/>
            <person name="Ferriera S."/>
            <person name="Johnson J."/>
            <person name="Kravitz S."/>
            <person name="Halpern A."/>
            <person name="Remington K."/>
            <person name="Beeson K."/>
            <person name="Tran B."/>
            <person name="Rogers Y.-H."/>
            <person name="Friedman R."/>
            <person name="Venter J.C."/>
        </authorList>
    </citation>
    <scope>NUCLEOTIDE SEQUENCE [LARGE SCALE GENOMIC DNA]</scope>
    <source>
        <strain evidence="2 3">RED65</strain>
    </source>
</reference>
<dbReference type="STRING" id="207949.RED65_13612"/>
<gene>
    <name evidence="2" type="ORF">RED65_13612</name>
</gene>
<dbReference type="InterPro" id="IPR002347">
    <property type="entry name" value="SDR_fam"/>
</dbReference>
<accession>Q1N366</accession>
<dbReference type="InterPro" id="IPR036291">
    <property type="entry name" value="NAD(P)-bd_dom_sf"/>
</dbReference>
<evidence type="ECO:0000313" key="3">
    <source>
        <dbReference type="Proteomes" id="UP000004263"/>
    </source>
</evidence>
<evidence type="ECO:0000256" key="1">
    <source>
        <dbReference type="ARBA" id="ARBA00006484"/>
    </source>
</evidence>
<dbReference type="OrthoDB" id="9803333at2"/>
<sequence length="260" mass="28860">METLHSKPKGQHVGKVALITGGSRGIGEAIVKELIDEGCDVIINHRRNIGKGAAQVKQLIEYAEEKGVNACNVLADISQRKDVEKMFSQLEKDYEKIDYLVLNAGQTPFKEFQDFNKSDWKMLLDTNLVGNVGCVQGVLPFMKEGGSIVFITSTGSRRVMPRYPMGVMKAALEHLVRYLDYELHDKGVRVNGVCGGLVKTDTLEQLETVWPGFMQMLEIRGRDFLLDPRELANVVSFLCSEKASAIQGTVILADRGITLE</sequence>
<dbReference type="Gene3D" id="3.40.50.720">
    <property type="entry name" value="NAD(P)-binding Rossmann-like Domain"/>
    <property type="match status" value="1"/>
</dbReference>
<dbReference type="RefSeq" id="WP_007018514.1">
    <property type="nucleotide sequence ID" value="NZ_CH724117.1"/>
</dbReference>
<dbReference type="FunFam" id="3.40.50.720:FF:000084">
    <property type="entry name" value="Short-chain dehydrogenase reductase"/>
    <property type="match status" value="1"/>
</dbReference>
<keyword evidence="3" id="KW-1185">Reference proteome</keyword>
<proteinExistence type="inferred from homology"/>
<name>Q1N366_9GAMM</name>
<dbReference type="PRINTS" id="PR00081">
    <property type="entry name" value="GDHRDH"/>
</dbReference>
<dbReference type="Pfam" id="PF13561">
    <property type="entry name" value="adh_short_C2"/>
    <property type="match status" value="1"/>
</dbReference>
<dbReference type="PANTHER" id="PTHR42879:SF2">
    <property type="entry name" value="3-OXOACYL-[ACYL-CARRIER-PROTEIN] REDUCTASE FABG"/>
    <property type="match status" value="1"/>
</dbReference>
<dbReference type="EMBL" id="AAQH01000005">
    <property type="protein sequence ID" value="EAT12725.1"/>
    <property type="molecule type" value="Genomic_DNA"/>
</dbReference>
<comment type="similarity">
    <text evidence="1">Belongs to the short-chain dehydrogenases/reductases (SDR) family.</text>
</comment>
<dbReference type="InterPro" id="IPR050259">
    <property type="entry name" value="SDR"/>
</dbReference>
<dbReference type="SUPFAM" id="SSF51735">
    <property type="entry name" value="NAD(P)-binding Rossmann-fold domains"/>
    <property type="match status" value="1"/>
</dbReference>
<evidence type="ECO:0000313" key="2">
    <source>
        <dbReference type="EMBL" id="EAT12725.1"/>
    </source>
</evidence>
<dbReference type="HOGENOM" id="CLU_010194_1_3_6"/>
<organism evidence="2 3">
    <name type="scientific">Bermanella marisrubri</name>
    <dbReference type="NCBI Taxonomy" id="207949"/>
    <lineage>
        <taxon>Bacteria</taxon>
        <taxon>Pseudomonadati</taxon>
        <taxon>Pseudomonadota</taxon>
        <taxon>Gammaproteobacteria</taxon>
        <taxon>Oceanospirillales</taxon>
        <taxon>Oceanospirillaceae</taxon>
        <taxon>Bermanella</taxon>
    </lineage>
</organism>
<comment type="caution">
    <text evidence="2">The sequence shown here is derived from an EMBL/GenBank/DDBJ whole genome shotgun (WGS) entry which is preliminary data.</text>
</comment>
<protein>
    <submittedName>
        <fullName evidence="2">Enoyl-(Acyl carrier protein) reductase</fullName>
    </submittedName>
</protein>
<dbReference type="PANTHER" id="PTHR42879">
    <property type="entry name" value="3-OXOACYL-(ACYL-CARRIER-PROTEIN) REDUCTASE"/>
    <property type="match status" value="1"/>
</dbReference>
<dbReference type="AlphaFoldDB" id="Q1N366"/>
<dbReference type="Proteomes" id="UP000004263">
    <property type="component" value="Unassembled WGS sequence"/>
</dbReference>